<dbReference type="AlphaFoldDB" id="A0A391P3P1"/>
<name>A0A391P3P1_9EUKA</name>
<keyword evidence="2" id="KW-1185">Reference proteome</keyword>
<protein>
    <submittedName>
        <fullName evidence="1">Uncharacterized protein</fullName>
    </submittedName>
</protein>
<comment type="caution">
    <text evidence="1">The sequence shown here is derived from an EMBL/GenBank/DDBJ whole genome shotgun (WGS) entry which is preliminary data.</text>
</comment>
<organism evidence="1 2">
    <name type="scientific">Kipferlia bialata</name>
    <dbReference type="NCBI Taxonomy" id="797122"/>
    <lineage>
        <taxon>Eukaryota</taxon>
        <taxon>Metamonada</taxon>
        <taxon>Carpediemonas-like organisms</taxon>
        <taxon>Kipferlia</taxon>
    </lineage>
</organism>
<evidence type="ECO:0000313" key="1">
    <source>
        <dbReference type="EMBL" id="GCA64769.1"/>
    </source>
</evidence>
<proteinExistence type="predicted"/>
<evidence type="ECO:0000313" key="2">
    <source>
        <dbReference type="Proteomes" id="UP000265618"/>
    </source>
</evidence>
<reference evidence="1 2" key="1">
    <citation type="journal article" date="2018" name="PLoS ONE">
        <title>The draft genome of Kipferlia bialata reveals reductive genome evolution in fornicate parasites.</title>
        <authorList>
            <person name="Tanifuji G."/>
            <person name="Takabayashi S."/>
            <person name="Kume K."/>
            <person name="Takagi M."/>
            <person name="Nakayama T."/>
            <person name="Kamikawa R."/>
            <person name="Inagaki Y."/>
            <person name="Hashimoto T."/>
        </authorList>
    </citation>
    <scope>NUCLEOTIDE SEQUENCE [LARGE SCALE GENOMIC DNA]</scope>
    <source>
        <strain evidence="1">NY0173</strain>
    </source>
</reference>
<dbReference type="Proteomes" id="UP000265618">
    <property type="component" value="Unassembled WGS sequence"/>
</dbReference>
<accession>A0A391P3P1</accession>
<gene>
    <name evidence="1" type="ORF">KIPB_015337</name>
</gene>
<dbReference type="EMBL" id="BDIP01008519">
    <property type="protein sequence ID" value="GCA64769.1"/>
    <property type="molecule type" value="Genomic_DNA"/>
</dbReference>
<sequence length="67" mass="7096">MCIQNLVFSGPFMVGVPYRIKNEIDGSALDYGRTVSAYGVCSMIGGILSMVVGQGVKDNHIIGFVIG</sequence>